<keyword evidence="2" id="KW-1185">Reference proteome</keyword>
<reference evidence="1 2" key="1">
    <citation type="submission" date="2016-03" db="EMBL/GenBank/DDBJ databases">
        <title>Pediococcus and Lactobacillus from brewery environment - whole genome sequencing and assembly.</title>
        <authorList>
            <person name="Behr J."/>
            <person name="Geissler A.J."/>
            <person name="Vogel R.F."/>
        </authorList>
    </citation>
    <scope>NUCLEOTIDE SEQUENCE [LARGE SCALE GENOMIC DNA]</scope>
    <source>
        <strain evidence="1 2">TMW 1.1989</strain>
    </source>
</reference>
<dbReference type="KEGG" id="lbt:AYR52_07930"/>
<dbReference type="Proteomes" id="UP000078582">
    <property type="component" value="Chromosome"/>
</dbReference>
<dbReference type="RefSeq" id="WP_068225499.1">
    <property type="nucleotide sequence ID" value="NZ_CP014623.1"/>
</dbReference>
<evidence type="ECO:0000313" key="2">
    <source>
        <dbReference type="Proteomes" id="UP000078582"/>
    </source>
</evidence>
<evidence type="ECO:0000313" key="1">
    <source>
        <dbReference type="EMBL" id="ANK62382.1"/>
    </source>
</evidence>
<accession>A0A192H2B9</accession>
<gene>
    <name evidence="1" type="ORF">AYR53_06065</name>
</gene>
<dbReference type="AlphaFoldDB" id="A0A192H2B9"/>
<dbReference type="GeneID" id="42981814"/>
<dbReference type="OrthoDB" id="2297535at2"/>
<proteinExistence type="predicted"/>
<organism evidence="1 2">
    <name type="scientific">Loigolactobacillus backii</name>
    <dbReference type="NCBI Taxonomy" id="375175"/>
    <lineage>
        <taxon>Bacteria</taxon>
        <taxon>Bacillati</taxon>
        <taxon>Bacillota</taxon>
        <taxon>Bacilli</taxon>
        <taxon>Lactobacillales</taxon>
        <taxon>Lactobacillaceae</taxon>
        <taxon>Loigolactobacillus</taxon>
    </lineage>
</organism>
<protein>
    <submittedName>
        <fullName evidence="1">Uncharacterized protein</fullName>
    </submittedName>
</protein>
<dbReference type="EMBL" id="CP014873">
    <property type="protein sequence ID" value="ANK62382.1"/>
    <property type="molecule type" value="Genomic_DNA"/>
</dbReference>
<sequence length="92" mass="10749">MAVRNYFQLRPAFNDDASDFVLHFIDIPRPDLKAFPRVTKLGDWMAYGDTDYRFWSHISKADFTAVIAKETGIDPSHFEVVDGQDYEDYAYF</sequence>
<name>A0A192H2B9_9LACO</name>